<dbReference type="Gene3D" id="3.20.20.150">
    <property type="entry name" value="Divalent-metal-dependent TIM barrel enzymes"/>
    <property type="match status" value="1"/>
</dbReference>
<sequence length="328" mass="37100">MNTNSNKLLFFLILLFVANSCHKQVTKEMLVFKDFPNLKIGFSTQNFQKAVSLSVESLTQIIEYAAKEGFQFIELRDDVAGLSVSECKELAYIAKKNEIEIIYEIQKNPLDTGFFKVFEKSFENVMLLPGPGILRTVISKSEFDADTTKKGWNIEELLQLSVIADSCAVIAEGKNIKFIVENFNESFFGDSLSYFGLTDFFAHTSITGLQFDISNPFSKNARERSDPDKVVQYLSTMGDRWITSHLKAIYAMGGSMQPILTENPIPIEKVVSLMGQQNVCYAALELASANYLQQCFINHTSSINYLIEKNILYKVRYIFTISHLSLLP</sequence>
<dbReference type="EMBL" id="SNRY01000797">
    <property type="protein sequence ID" value="KAA6336403.1"/>
    <property type="molecule type" value="Genomic_DNA"/>
</dbReference>
<dbReference type="AlphaFoldDB" id="A0A5J4RTR4"/>
<protein>
    <recommendedName>
        <fullName evidence="2">Xylose isomerase-like TIM barrel domain-containing protein</fullName>
    </recommendedName>
</protein>
<reference evidence="1" key="1">
    <citation type="submission" date="2019-03" db="EMBL/GenBank/DDBJ databases">
        <title>Single cell metagenomics reveals metabolic interactions within the superorganism composed of flagellate Streblomastix strix and complex community of Bacteroidetes bacteria on its surface.</title>
        <authorList>
            <person name="Treitli S.C."/>
            <person name="Kolisko M."/>
            <person name="Husnik F."/>
            <person name="Keeling P."/>
            <person name="Hampl V."/>
        </authorList>
    </citation>
    <scope>NUCLEOTIDE SEQUENCE</scope>
    <source>
        <strain evidence="1">STM</strain>
    </source>
</reference>
<dbReference type="InterPro" id="IPR036237">
    <property type="entry name" value="Xyl_isomerase-like_sf"/>
</dbReference>
<comment type="caution">
    <text evidence="1">The sequence shown here is derived from an EMBL/GenBank/DDBJ whole genome shotgun (WGS) entry which is preliminary data.</text>
</comment>
<accession>A0A5J4RTR4</accession>
<name>A0A5J4RTR4_9ZZZZ</name>
<evidence type="ECO:0008006" key="2">
    <source>
        <dbReference type="Google" id="ProtNLM"/>
    </source>
</evidence>
<evidence type="ECO:0000313" key="1">
    <source>
        <dbReference type="EMBL" id="KAA6336403.1"/>
    </source>
</evidence>
<dbReference type="SUPFAM" id="SSF51658">
    <property type="entry name" value="Xylose isomerase-like"/>
    <property type="match status" value="1"/>
</dbReference>
<gene>
    <name evidence="1" type="ORF">EZS27_015442</name>
</gene>
<organism evidence="1">
    <name type="scientific">termite gut metagenome</name>
    <dbReference type="NCBI Taxonomy" id="433724"/>
    <lineage>
        <taxon>unclassified sequences</taxon>
        <taxon>metagenomes</taxon>
        <taxon>organismal metagenomes</taxon>
    </lineage>
</organism>
<proteinExistence type="predicted"/>